<proteinExistence type="predicted"/>
<accession>A0ABT7BLP0</accession>
<dbReference type="InterPro" id="IPR036890">
    <property type="entry name" value="HATPase_C_sf"/>
</dbReference>
<evidence type="ECO:0000313" key="2">
    <source>
        <dbReference type="Proteomes" id="UP001231370"/>
    </source>
</evidence>
<sequence>MVSEQTWGVIVEQHGGRIWVESQVNQGSQFYFSLPIYSQGEG</sequence>
<gene>
    <name evidence="1" type="ORF">PJF56_14705</name>
</gene>
<reference evidence="1 2" key="1">
    <citation type="submission" date="2023-01" db="EMBL/GenBank/DDBJ databases">
        <title>Novel diversity within Roseofilum (Cyanobacteria; Desertifilaceae) from marine benthic mats with descriptions of four novel species.</title>
        <authorList>
            <person name="Wang Y."/>
            <person name="Berthold D.E."/>
            <person name="Hu J."/>
            <person name="Lefler F.W."/>
            <person name="Laughinghouse H.D. IV."/>
        </authorList>
    </citation>
    <scope>NUCLEOTIDE SEQUENCE [LARGE SCALE GENOMIC DNA]</scope>
    <source>
        <strain evidence="1 2">BLCC-M91</strain>
    </source>
</reference>
<evidence type="ECO:0008006" key="3">
    <source>
        <dbReference type="Google" id="ProtNLM"/>
    </source>
</evidence>
<comment type="caution">
    <text evidence="1">The sequence shown here is derived from an EMBL/GenBank/DDBJ whole genome shotgun (WGS) entry which is preliminary data.</text>
</comment>
<name>A0ABT7BLP0_9CYAN</name>
<evidence type="ECO:0000313" key="1">
    <source>
        <dbReference type="EMBL" id="MDJ1180114.1"/>
    </source>
</evidence>
<dbReference type="RefSeq" id="WP_283763416.1">
    <property type="nucleotide sequence ID" value="NZ_JAQPOK010000107.1"/>
</dbReference>
<organism evidence="1 2">
    <name type="scientific">Roseofilum halophilum BLCC-M91</name>
    <dbReference type="NCBI Taxonomy" id="3022259"/>
    <lineage>
        <taxon>Bacteria</taxon>
        <taxon>Bacillati</taxon>
        <taxon>Cyanobacteriota</taxon>
        <taxon>Cyanophyceae</taxon>
        <taxon>Desertifilales</taxon>
        <taxon>Desertifilaceae</taxon>
        <taxon>Roseofilum</taxon>
        <taxon>Roseofilum halophilum</taxon>
    </lineage>
</organism>
<dbReference type="Gene3D" id="3.30.565.10">
    <property type="entry name" value="Histidine kinase-like ATPase, C-terminal domain"/>
    <property type="match status" value="1"/>
</dbReference>
<dbReference type="EMBL" id="JAQPOK010000107">
    <property type="protein sequence ID" value="MDJ1180114.1"/>
    <property type="molecule type" value="Genomic_DNA"/>
</dbReference>
<keyword evidence="2" id="KW-1185">Reference proteome</keyword>
<dbReference type="SUPFAM" id="SSF55874">
    <property type="entry name" value="ATPase domain of HSP90 chaperone/DNA topoisomerase II/histidine kinase"/>
    <property type="match status" value="1"/>
</dbReference>
<dbReference type="Proteomes" id="UP001231370">
    <property type="component" value="Unassembled WGS sequence"/>
</dbReference>
<protein>
    <recommendedName>
        <fullName evidence="3">Histidine kinase/HSP90-like ATPase domain-containing protein</fullName>
    </recommendedName>
</protein>